<dbReference type="Gene3D" id="3.60.21.10">
    <property type="match status" value="1"/>
</dbReference>
<organism evidence="5 6">
    <name type="scientific">Trueperella pecoris</name>
    <dbReference type="NCBI Taxonomy" id="2733571"/>
    <lineage>
        <taxon>Bacteria</taxon>
        <taxon>Bacillati</taxon>
        <taxon>Actinomycetota</taxon>
        <taxon>Actinomycetes</taxon>
        <taxon>Actinomycetales</taxon>
        <taxon>Actinomycetaceae</taxon>
        <taxon>Trueperella</taxon>
    </lineage>
</organism>
<dbReference type="Pfam" id="PF02872">
    <property type="entry name" value="5_nucleotid_C"/>
    <property type="match status" value="1"/>
</dbReference>
<feature type="region of interest" description="Disordered" evidence="1">
    <location>
        <begin position="27"/>
        <end position="84"/>
    </location>
</feature>
<feature type="transmembrane region" description="Helical" evidence="2">
    <location>
        <begin position="856"/>
        <end position="876"/>
    </location>
</feature>
<keyword evidence="2" id="KW-1133">Transmembrane helix</keyword>
<dbReference type="GO" id="GO:0008768">
    <property type="term" value="F:UDP-sugar diphosphatase activity"/>
    <property type="evidence" value="ECO:0007669"/>
    <property type="project" value="TreeGrafter"/>
</dbReference>
<dbReference type="PANTHER" id="PTHR11575:SF24">
    <property type="entry name" value="5'-NUCLEOTIDASE"/>
    <property type="match status" value="1"/>
</dbReference>
<evidence type="ECO:0000256" key="1">
    <source>
        <dbReference type="SAM" id="MobiDB-lite"/>
    </source>
</evidence>
<dbReference type="RefSeq" id="WP_197551166.1">
    <property type="nucleotide sequence ID" value="NZ_CP063213.1"/>
</dbReference>
<dbReference type="Gene3D" id="3.90.780.10">
    <property type="entry name" value="5'-Nucleotidase, C-terminal domain"/>
    <property type="match status" value="1"/>
</dbReference>
<feature type="domain" description="5'-Nucleotidase C-terminal" evidence="4">
    <location>
        <begin position="427"/>
        <end position="583"/>
    </location>
</feature>
<dbReference type="SUPFAM" id="SSF56300">
    <property type="entry name" value="Metallo-dependent phosphatases"/>
    <property type="match status" value="1"/>
</dbReference>
<sequence length="882" mass="93027">MKNPMKKLAMSAVAATSLILSPAVALATPDGTDAPTTIAADSTAPVDKDKVDVDKSSEVTTEDKTKDEATDEGTAEDKAGEEAAGEEAAVEEAAAEAKEDAKADSDLVTLDLYNLTDIHGHIEKSEYKGKVSEAGLAAMSCYIKDAKTKNPNSQLVLLGDNIGASPFTSGSQNDNPTIEALNKMDVFASTIGNHEFDKGQKVLKARFAGGEVDGVTYTKIGFPYLGANVEGMEEIKPYKVWTSKSGVKVAFIGAIEDDAETKVFPGTFDGMKFNKPVPVINNLAKDIKERKEADVVIAMYDNDVERSLPNMGEYVDGLMGGDTHKPYYFTKVATKAGHKISATASGSFTDNLANLRITFDKKAGKVVDSEAIQIKAEDVVKCGEDKAVADVVAAAKKISDEKGAKVIAEGTGNFSRGYQETKKDGEVTLGENRGTESTIGGLIADAMRGSFTTLDKKPIDIGIINAGGIRADLMPKDGKVTVSDVFKVQPFSNEVGYVKMNGAQFKTLLEQQWKVLDEKSTRPMLKLGLSSNVKYTFDPAKKMGERITSLLIDDKPIDPAKIYTVGSVTFLLTGGDSFDVLKEVKDTFTTIPNGLDRDFFGSYLTANPKVQPRAHVHSVGVTVDSKVDGTNVSAKVSLRGLSFSGKAEARTENVTVKLGDKTVTAKVNNTLEDPNAAKENAIVTADGVGYLDQPIEISATATCGDAKTAHLPLTVTDDKGKVLVGEAAGLGVAVDCAGTDKPDPDKPAPASAGVLMLGQTTVERGDTLKIMGDSFAPNEPVVISIHSNPVTVFDGKVDAQGFIIVDWTVPADFALGEHTASIVGKFSSASAKFTVVEKKAAGKSGSKLAHTGAESMSLVLTALLLGGAGVTFAVAGRRKSVK</sequence>
<dbReference type="GO" id="GO:0030288">
    <property type="term" value="C:outer membrane-bounded periplasmic space"/>
    <property type="evidence" value="ECO:0007669"/>
    <property type="project" value="TreeGrafter"/>
</dbReference>
<proteinExistence type="predicted"/>
<feature type="signal peptide" evidence="3">
    <location>
        <begin position="1"/>
        <end position="27"/>
    </location>
</feature>
<dbReference type="InterPro" id="IPR036907">
    <property type="entry name" value="5'-Nucleotdase_C_sf"/>
</dbReference>
<feature type="chain" id="PRO_5029820702" evidence="3">
    <location>
        <begin position="28"/>
        <end position="882"/>
    </location>
</feature>
<dbReference type="EMBL" id="CP063213">
    <property type="protein sequence ID" value="QOR45645.1"/>
    <property type="molecule type" value="Genomic_DNA"/>
</dbReference>
<dbReference type="AlphaFoldDB" id="A0A7M1QWD6"/>
<dbReference type="InterPro" id="IPR029052">
    <property type="entry name" value="Metallo-depent_PP-like"/>
</dbReference>
<dbReference type="PRINTS" id="PR01607">
    <property type="entry name" value="APYRASEFAMLY"/>
</dbReference>
<name>A0A7M1QWD6_9ACTO</name>
<evidence type="ECO:0000256" key="2">
    <source>
        <dbReference type="SAM" id="Phobius"/>
    </source>
</evidence>
<dbReference type="InterPro" id="IPR008334">
    <property type="entry name" value="5'-Nucleotdase_C"/>
</dbReference>
<keyword evidence="6" id="KW-1185">Reference proteome</keyword>
<evidence type="ECO:0000256" key="3">
    <source>
        <dbReference type="SAM" id="SignalP"/>
    </source>
</evidence>
<dbReference type="PANTHER" id="PTHR11575">
    <property type="entry name" value="5'-NUCLEOTIDASE-RELATED"/>
    <property type="match status" value="1"/>
</dbReference>
<dbReference type="SUPFAM" id="SSF55816">
    <property type="entry name" value="5'-nucleotidase (syn. UDP-sugar hydrolase), C-terminal domain"/>
    <property type="match status" value="1"/>
</dbReference>
<evidence type="ECO:0000259" key="4">
    <source>
        <dbReference type="Pfam" id="PF02872"/>
    </source>
</evidence>
<dbReference type="GO" id="GO:0008253">
    <property type="term" value="F:5'-nucleotidase activity"/>
    <property type="evidence" value="ECO:0007669"/>
    <property type="project" value="TreeGrafter"/>
</dbReference>
<reference evidence="5 6" key="1">
    <citation type="submission" date="2020-10" db="EMBL/GenBank/DDBJ databases">
        <title>Trueperella pecoris sp. nov. isolated from bovine and porcine specimens.</title>
        <authorList>
            <person name="Schoenecker L."/>
            <person name="Schnydrig P."/>
            <person name="Brodard I."/>
            <person name="Thomann A."/>
            <person name="Hemphill A."/>
            <person name="Rodriguez-Campos S."/>
            <person name="Perreten V."/>
            <person name="Jores J."/>
            <person name="Kittl S."/>
        </authorList>
    </citation>
    <scope>NUCLEOTIDE SEQUENCE [LARGE SCALE GENOMIC DNA]</scope>
    <source>
        <strain evidence="5 6">15A0121</strain>
    </source>
</reference>
<dbReference type="Proteomes" id="UP000595053">
    <property type="component" value="Chromosome"/>
</dbReference>
<gene>
    <name evidence="5" type="ORF">INS88_10445</name>
</gene>
<keyword evidence="2" id="KW-0472">Membrane</keyword>
<keyword evidence="2" id="KW-0812">Transmembrane</keyword>
<evidence type="ECO:0000313" key="5">
    <source>
        <dbReference type="EMBL" id="QOR45645.1"/>
    </source>
</evidence>
<accession>A0A7M1QWD6</accession>
<keyword evidence="3" id="KW-0732">Signal</keyword>
<dbReference type="InterPro" id="IPR006179">
    <property type="entry name" value="5_nucleotidase/apyrase"/>
</dbReference>
<protein>
    <submittedName>
        <fullName evidence="5">Bifunctional metallophosphatase/5'-nucleotidase</fullName>
    </submittedName>
</protein>
<feature type="compositionally biased region" description="Basic and acidic residues" evidence="1">
    <location>
        <begin position="46"/>
        <end position="68"/>
    </location>
</feature>
<evidence type="ECO:0000313" key="6">
    <source>
        <dbReference type="Proteomes" id="UP000595053"/>
    </source>
</evidence>
<dbReference type="GO" id="GO:0009166">
    <property type="term" value="P:nucleotide catabolic process"/>
    <property type="evidence" value="ECO:0007669"/>
    <property type="project" value="InterPro"/>
</dbReference>